<keyword evidence="12 16" id="KW-0560">Oxidoreductase</keyword>
<dbReference type="Gene3D" id="3.30.465.10">
    <property type="match status" value="1"/>
</dbReference>
<feature type="active site" evidence="16">
    <location>
        <position position="294"/>
    </location>
</feature>
<sequence length="301" mass="32556">MLQFISDLETAHVGEIRLNEPLASYTTWKIGGPADVFIIPATKEKLVTCIQLLNRYNIPWLVIGRGSNLLVGDQGFRGVVLKINESLEHIRFEGSLVYAGAACSLVKLSRLAAKEGLTGLEFAGGIPGSVGGAVYMNAGSHGSDVSHILKQAEVLLQSGELIIMQKEDLQYAYRHSLLHQVPGIVTEAVFELVEGDRKEIAGAMAAYRDRRVRTQPLQQHSAGSVFRNPAQDHAARLIEAAGLKGLRIGGAEVSEKHANFIVNIGQATAQDVLTLIDLIQTTIKQQYGIELVPEVLVVGTC</sequence>
<evidence type="ECO:0000313" key="18">
    <source>
        <dbReference type="EMBL" id="QGQ95779.1"/>
    </source>
</evidence>
<evidence type="ECO:0000256" key="3">
    <source>
        <dbReference type="ARBA" id="ARBA00004496"/>
    </source>
</evidence>
<evidence type="ECO:0000256" key="2">
    <source>
        <dbReference type="ARBA" id="ARBA00003921"/>
    </source>
</evidence>
<dbReference type="PANTHER" id="PTHR21071:SF5">
    <property type="entry name" value="UDP-N-ACETYLENOLPYRUVOYLGLUCOSAMINE REDUCTASE"/>
    <property type="match status" value="1"/>
</dbReference>
<keyword evidence="10 16" id="KW-0133">Cell shape</keyword>
<dbReference type="PANTHER" id="PTHR21071">
    <property type="entry name" value="UDP-N-ACETYLENOLPYRUVOYLGLUCOSAMINE REDUCTASE"/>
    <property type="match status" value="1"/>
</dbReference>
<dbReference type="EMBL" id="CP034235">
    <property type="protein sequence ID" value="QGQ95779.1"/>
    <property type="molecule type" value="Genomic_DNA"/>
</dbReference>
<dbReference type="SUPFAM" id="SSF56194">
    <property type="entry name" value="Uridine diphospho-N-Acetylenolpyruvylglucosamine reductase, MurB, C-terminal domain"/>
    <property type="match status" value="1"/>
</dbReference>
<keyword evidence="9 16" id="KW-0521">NADP</keyword>
<dbReference type="GO" id="GO:0009252">
    <property type="term" value="P:peptidoglycan biosynthetic process"/>
    <property type="evidence" value="ECO:0007669"/>
    <property type="project" value="UniProtKB-UniRule"/>
</dbReference>
<dbReference type="Proteomes" id="UP000426246">
    <property type="component" value="Chromosome"/>
</dbReference>
<dbReference type="PROSITE" id="PS51387">
    <property type="entry name" value="FAD_PCMH"/>
    <property type="match status" value="1"/>
</dbReference>
<keyword evidence="19" id="KW-1185">Reference proteome</keyword>
<comment type="subcellular location">
    <subcellularLocation>
        <location evidence="3 16">Cytoplasm</location>
    </subcellularLocation>
</comment>
<comment type="cofactor">
    <cofactor evidence="1 16">
        <name>FAD</name>
        <dbReference type="ChEBI" id="CHEBI:57692"/>
    </cofactor>
</comment>
<keyword evidence="11 16" id="KW-0573">Peptidoglycan synthesis</keyword>
<comment type="pathway">
    <text evidence="4 16">Cell wall biogenesis; peptidoglycan biosynthesis.</text>
</comment>
<evidence type="ECO:0000256" key="10">
    <source>
        <dbReference type="ARBA" id="ARBA00022960"/>
    </source>
</evidence>
<evidence type="ECO:0000256" key="16">
    <source>
        <dbReference type="HAMAP-Rule" id="MF_00037"/>
    </source>
</evidence>
<proteinExistence type="inferred from homology"/>
<accession>A0A6B8RI78</accession>
<reference evidence="19" key="1">
    <citation type="submission" date="2018-11" db="EMBL/GenBank/DDBJ databases">
        <title>Complete genome sequence of Paenibacillus sp. ML311-T8.</title>
        <authorList>
            <person name="Nam Y.-D."/>
            <person name="Kang J."/>
            <person name="Chung W.-H."/>
            <person name="Park Y.S."/>
        </authorList>
    </citation>
    <scope>NUCLEOTIDE SEQUENCE [LARGE SCALE GENOMIC DNA]</scope>
    <source>
        <strain evidence="19">ML311-T8</strain>
    </source>
</reference>
<evidence type="ECO:0000313" key="19">
    <source>
        <dbReference type="Proteomes" id="UP000426246"/>
    </source>
</evidence>
<dbReference type="OrthoDB" id="9804753at2"/>
<dbReference type="SUPFAM" id="SSF56176">
    <property type="entry name" value="FAD-binding/transporter-associated domain-like"/>
    <property type="match status" value="1"/>
</dbReference>
<keyword evidence="14 16" id="KW-0961">Cell wall biogenesis/degradation</keyword>
<keyword evidence="7 16" id="KW-0285">Flavoprotein</keyword>
<feature type="active site" evidence="16">
    <location>
        <position position="174"/>
    </location>
</feature>
<evidence type="ECO:0000256" key="9">
    <source>
        <dbReference type="ARBA" id="ARBA00022857"/>
    </source>
</evidence>
<keyword evidence="13 16" id="KW-0131">Cell cycle</keyword>
<dbReference type="RefSeq" id="WP_155700815.1">
    <property type="nucleotide sequence ID" value="NZ_CP034235.1"/>
</dbReference>
<comment type="function">
    <text evidence="2 16">Cell wall formation.</text>
</comment>
<dbReference type="NCBIfam" id="NF010480">
    <property type="entry name" value="PRK13905.1"/>
    <property type="match status" value="1"/>
</dbReference>
<evidence type="ECO:0000259" key="17">
    <source>
        <dbReference type="PROSITE" id="PS51387"/>
    </source>
</evidence>
<dbReference type="InterPro" id="IPR006094">
    <property type="entry name" value="Oxid_FAD_bind_N"/>
</dbReference>
<keyword evidence="6 16" id="KW-0132">Cell division</keyword>
<evidence type="ECO:0000256" key="5">
    <source>
        <dbReference type="ARBA" id="ARBA00022490"/>
    </source>
</evidence>
<evidence type="ECO:0000256" key="12">
    <source>
        <dbReference type="ARBA" id="ARBA00023002"/>
    </source>
</evidence>
<keyword evidence="8 16" id="KW-0274">FAD</keyword>
<evidence type="ECO:0000256" key="8">
    <source>
        <dbReference type="ARBA" id="ARBA00022827"/>
    </source>
</evidence>
<dbReference type="InterPro" id="IPR016169">
    <property type="entry name" value="FAD-bd_PCMH_sub2"/>
</dbReference>
<dbReference type="GO" id="GO:0071949">
    <property type="term" value="F:FAD binding"/>
    <property type="evidence" value="ECO:0007669"/>
    <property type="project" value="InterPro"/>
</dbReference>
<dbReference type="InterPro" id="IPR011601">
    <property type="entry name" value="MurB_C"/>
</dbReference>
<dbReference type="InterPro" id="IPR036318">
    <property type="entry name" value="FAD-bd_PCMH-like_sf"/>
</dbReference>
<keyword evidence="5 16" id="KW-0963">Cytoplasm</keyword>
<dbReference type="KEGG" id="ppsc:EHS13_13270"/>
<dbReference type="Gene3D" id="3.90.78.10">
    <property type="entry name" value="UDP-N-acetylenolpyruvoylglucosamine reductase, C-terminal domain"/>
    <property type="match status" value="1"/>
</dbReference>
<dbReference type="GO" id="GO:0051301">
    <property type="term" value="P:cell division"/>
    <property type="evidence" value="ECO:0007669"/>
    <property type="project" value="UniProtKB-KW"/>
</dbReference>
<organism evidence="18 19">
    <name type="scientific">Paenibacillus psychroresistens</name>
    <dbReference type="NCBI Taxonomy" id="1778678"/>
    <lineage>
        <taxon>Bacteria</taxon>
        <taxon>Bacillati</taxon>
        <taxon>Bacillota</taxon>
        <taxon>Bacilli</taxon>
        <taxon>Bacillales</taxon>
        <taxon>Paenibacillaceae</taxon>
        <taxon>Paenibacillus</taxon>
    </lineage>
</organism>
<dbReference type="Pfam" id="PF02873">
    <property type="entry name" value="MurB_C"/>
    <property type="match status" value="1"/>
</dbReference>
<comment type="catalytic activity">
    <reaction evidence="15 16">
        <text>UDP-N-acetyl-alpha-D-muramate + NADP(+) = UDP-N-acetyl-3-O-(1-carboxyvinyl)-alpha-D-glucosamine + NADPH + H(+)</text>
        <dbReference type="Rhea" id="RHEA:12248"/>
        <dbReference type="ChEBI" id="CHEBI:15378"/>
        <dbReference type="ChEBI" id="CHEBI:57783"/>
        <dbReference type="ChEBI" id="CHEBI:58349"/>
        <dbReference type="ChEBI" id="CHEBI:68483"/>
        <dbReference type="ChEBI" id="CHEBI:70757"/>
        <dbReference type="EC" id="1.3.1.98"/>
    </reaction>
</comment>
<dbReference type="GO" id="GO:0008762">
    <property type="term" value="F:UDP-N-acetylmuramate dehydrogenase activity"/>
    <property type="evidence" value="ECO:0007669"/>
    <property type="project" value="UniProtKB-UniRule"/>
</dbReference>
<feature type="domain" description="FAD-binding PCMH-type" evidence="17">
    <location>
        <begin position="29"/>
        <end position="195"/>
    </location>
</feature>
<dbReference type="GO" id="GO:0005829">
    <property type="term" value="C:cytosol"/>
    <property type="evidence" value="ECO:0007669"/>
    <property type="project" value="TreeGrafter"/>
</dbReference>
<evidence type="ECO:0000256" key="7">
    <source>
        <dbReference type="ARBA" id="ARBA00022630"/>
    </source>
</evidence>
<evidence type="ECO:0000256" key="11">
    <source>
        <dbReference type="ARBA" id="ARBA00022984"/>
    </source>
</evidence>
<dbReference type="InterPro" id="IPR003170">
    <property type="entry name" value="MurB"/>
</dbReference>
<comment type="similarity">
    <text evidence="16">Belongs to the MurB family.</text>
</comment>
<dbReference type="InterPro" id="IPR016166">
    <property type="entry name" value="FAD-bd_PCMH"/>
</dbReference>
<evidence type="ECO:0000256" key="6">
    <source>
        <dbReference type="ARBA" id="ARBA00022618"/>
    </source>
</evidence>
<evidence type="ECO:0000256" key="4">
    <source>
        <dbReference type="ARBA" id="ARBA00004752"/>
    </source>
</evidence>
<evidence type="ECO:0000256" key="14">
    <source>
        <dbReference type="ARBA" id="ARBA00023316"/>
    </source>
</evidence>
<dbReference type="EC" id="1.3.1.98" evidence="16"/>
<evidence type="ECO:0000256" key="15">
    <source>
        <dbReference type="ARBA" id="ARBA00048914"/>
    </source>
</evidence>
<dbReference type="NCBIfam" id="TIGR00179">
    <property type="entry name" value="murB"/>
    <property type="match status" value="1"/>
</dbReference>
<protein>
    <recommendedName>
        <fullName evidence="16">UDP-N-acetylenolpyruvoylglucosamine reductase</fullName>
        <ecNumber evidence="16">1.3.1.98</ecNumber>
    </recommendedName>
    <alternativeName>
        <fullName evidence="16">UDP-N-acetylmuramate dehydrogenase</fullName>
    </alternativeName>
</protein>
<dbReference type="HAMAP" id="MF_00037">
    <property type="entry name" value="MurB"/>
    <property type="match status" value="1"/>
</dbReference>
<dbReference type="Gene3D" id="3.30.43.10">
    <property type="entry name" value="Uridine Diphospho-n-acetylenolpyruvylglucosamine Reductase, domain 2"/>
    <property type="match status" value="1"/>
</dbReference>
<dbReference type="GO" id="GO:0071555">
    <property type="term" value="P:cell wall organization"/>
    <property type="evidence" value="ECO:0007669"/>
    <property type="project" value="UniProtKB-KW"/>
</dbReference>
<dbReference type="InterPro" id="IPR036635">
    <property type="entry name" value="MurB_C_sf"/>
</dbReference>
<evidence type="ECO:0000256" key="13">
    <source>
        <dbReference type="ARBA" id="ARBA00023306"/>
    </source>
</evidence>
<dbReference type="UniPathway" id="UPA00219"/>
<name>A0A6B8RI78_9BACL</name>
<gene>
    <name evidence="16 18" type="primary">murB</name>
    <name evidence="18" type="ORF">EHS13_13270</name>
</gene>
<dbReference type="InterPro" id="IPR016167">
    <property type="entry name" value="FAD-bd_PCMH_sub1"/>
</dbReference>
<dbReference type="AlphaFoldDB" id="A0A6B8RI78"/>
<evidence type="ECO:0000256" key="1">
    <source>
        <dbReference type="ARBA" id="ARBA00001974"/>
    </source>
</evidence>
<dbReference type="GO" id="GO:0008360">
    <property type="term" value="P:regulation of cell shape"/>
    <property type="evidence" value="ECO:0007669"/>
    <property type="project" value="UniProtKB-KW"/>
</dbReference>
<feature type="active site" description="Proton donor" evidence="16">
    <location>
        <position position="224"/>
    </location>
</feature>
<dbReference type="Pfam" id="PF01565">
    <property type="entry name" value="FAD_binding_4"/>
    <property type="match status" value="1"/>
</dbReference>